<dbReference type="AlphaFoldDB" id="A0ABD0TEC0"/>
<keyword evidence="1" id="KW-1133">Transmembrane helix</keyword>
<keyword evidence="1" id="KW-0472">Membrane</keyword>
<proteinExistence type="predicted"/>
<evidence type="ECO:0000313" key="2">
    <source>
        <dbReference type="EMBL" id="KAL0841430.1"/>
    </source>
</evidence>
<protein>
    <recommendedName>
        <fullName evidence="4">Nematode cuticle collagen N-terminal domain-containing protein</fullName>
    </recommendedName>
</protein>
<accession>A0ABD0TEC0</accession>
<sequence>MARRHTYTGLYTRHPRRPAATAQNCRTTPKDLRYFTNMASRYIWTAYNRINGNYLALATVVAVVLLSFLIPDISQKIHAKSELNNMKKVLNLMTKEVSRAEVACLTAADEICYLHCSMQDDATETSRNLRDLSVCTSHCVRPTMSEPVQVEKKIGFFKRIFFPHRNTSHKEIAIMSYVYTNSFDAQKTINLPNEYNVLPTQSASAFEDK</sequence>
<evidence type="ECO:0008006" key="4">
    <source>
        <dbReference type="Google" id="ProtNLM"/>
    </source>
</evidence>
<gene>
    <name evidence="2" type="ORF">ABMA28_015114</name>
</gene>
<feature type="transmembrane region" description="Helical" evidence="1">
    <location>
        <begin position="54"/>
        <end position="71"/>
    </location>
</feature>
<reference evidence="2 3" key="1">
    <citation type="submission" date="2024-06" db="EMBL/GenBank/DDBJ databases">
        <title>A chromosome-level genome assembly of beet webworm, Loxostege sticticalis.</title>
        <authorList>
            <person name="Zhang Y."/>
        </authorList>
    </citation>
    <scope>NUCLEOTIDE SEQUENCE [LARGE SCALE GENOMIC DNA]</scope>
    <source>
        <strain evidence="2">AQ028</strain>
        <tissue evidence="2">Male pupae</tissue>
    </source>
</reference>
<name>A0ABD0TEC0_LOXSC</name>
<dbReference type="Proteomes" id="UP001549921">
    <property type="component" value="Unassembled WGS sequence"/>
</dbReference>
<comment type="caution">
    <text evidence="2">The sequence shown here is derived from an EMBL/GenBank/DDBJ whole genome shotgun (WGS) entry which is preliminary data.</text>
</comment>
<evidence type="ECO:0000256" key="1">
    <source>
        <dbReference type="SAM" id="Phobius"/>
    </source>
</evidence>
<organism evidence="2 3">
    <name type="scientific">Loxostege sticticalis</name>
    <name type="common">Beet webworm moth</name>
    <dbReference type="NCBI Taxonomy" id="481309"/>
    <lineage>
        <taxon>Eukaryota</taxon>
        <taxon>Metazoa</taxon>
        <taxon>Ecdysozoa</taxon>
        <taxon>Arthropoda</taxon>
        <taxon>Hexapoda</taxon>
        <taxon>Insecta</taxon>
        <taxon>Pterygota</taxon>
        <taxon>Neoptera</taxon>
        <taxon>Endopterygota</taxon>
        <taxon>Lepidoptera</taxon>
        <taxon>Glossata</taxon>
        <taxon>Ditrysia</taxon>
        <taxon>Pyraloidea</taxon>
        <taxon>Crambidae</taxon>
        <taxon>Pyraustinae</taxon>
        <taxon>Loxostege</taxon>
    </lineage>
</organism>
<keyword evidence="1" id="KW-0812">Transmembrane</keyword>
<dbReference type="EMBL" id="JBEDNZ010000006">
    <property type="protein sequence ID" value="KAL0841430.1"/>
    <property type="molecule type" value="Genomic_DNA"/>
</dbReference>
<evidence type="ECO:0000313" key="3">
    <source>
        <dbReference type="Proteomes" id="UP001549921"/>
    </source>
</evidence>